<dbReference type="PANTHER" id="PTHR42872">
    <property type="entry name" value="PROTEIN-GLUTAMATE METHYLESTERASE/PROTEIN-GLUTAMINE GLUTAMINASE"/>
    <property type="match status" value="1"/>
</dbReference>
<dbReference type="Gene3D" id="3.40.50.180">
    <property type="entry name" value="Methylesterase CheB, C-terminal domain"/>
    <property type="match status" value="1"/>
</dbReference>
<gene>
    <name evidence="6" type="ORF">GTP41_19440</name>
</gene>
<dbReference type="PROSITE" id="PS50122">
    <property type="entry name" value="CHEB"/>
    <property type="match status" value="1"/>
</dbReference>
<dbReference type="InterPro" id="IPR000673">
    <property type="entry name" value="Sig_transdc_resp-reg_Me-estase"/>
</dbReference>
<name>A0A6N9HL93_9BURK</name>
<evidence type="ECO:0000256" key="3">
    <source>
        <dbReference type="ARBA" id="ARBA00048267"/>
    </source>
</evidence>
<dbReference type="GO" id="GO:0006935">
    <property type="term" value="P:chemotaxis"/>
    <property type="evidence" value="ECO:0007669"/>
    <property type="project" value="UniProtKB-UniRule"/>
</dbReference>
<proteinExistence type="predicted"/>
<comment type="catalytic activity">
    <reaction evidence="3">
        <text>[protein]-L-glutamate 5-O-methyl ester + H2O = L-glutamyl-[protein] + methanol + H(+)</text>
        <dbReference type="Rhea" id="RHEA:23236"/>
        <dbReference type="Rhea" id="RHEA-COMP:10208"/>
        <dbReference type="Rhea" id="RHEA-COMP:10311"/>
        <dbReference type="ChEBI" id="CHEBI:15377"/>
        <dbReference type="ChEBI" id="CHEBI:15378"/>
        <dbReference type="ChEBI" id="CHEBI:17790"/>
        <dbReference type="ChEBI" id="CHEBI:29973"/>
        <dbReference type="ChEBI" id="CHEBI:82795"/>
        <dbReference type="EC" id="3.1.1.61"/>
    </reaction>
</comment>
<dbReference type="RefSeq" id="WP_161027230.1">
    <property type="nucleotide sequence ID" value="NZ_WWCJ01000015.1"/>
</dbReference>
<dbReference type="GO" id="GO:0008984">
    <property type="term" value="F:protein-glutamate methylesterase activity"/>
    <property type="evidence" value="ECO:0007669"/>
    <property type="project" value="UniProtKB-EC"/>
</dbReference>
<dbReference type="SUPFAM" id="SSF52738">
    <property type="entry name" value="Methylesterase CheB, C-terminal domain"/>
    <property type="match status" value="1"/>
</dbReference>
<feature type="active site" evidence="4">
    <location>
        <position position="145"/>
    </location>
</feature>
<evidence type="ECO:0000313" key="6">
    <source>
        <dbReference type="EMBL" id="MYN04270.1"/>
    </source>
</evidence>
<dbReference type="PANTHER" id="PTHR42872:SF6">
    <property type="entry name" value="PROTEIN-GLUTAMATE METHYLESTERASE_PROTEIN-GLUTAMINE GLUTAMINASE"/>
    <property type="match status" value="1"/>
</dbReference>
<sequence length="202" mass="21412">MMDGLPSLDQAVHGRATQAVLIGASAGGVNALLQLLPALPRGYRLPIVVVLHVRSGRPNQLVEVFQQRVALPVREAGDKDDINAGTLYFAPAGYHLLIENDRSFSLSCDAPLHFARPAIDVTMETAAEAYGARLAGILLTGANEDGAAGMATIGRAGGLTVVQDPQEANVGVMPAEAIRARQPDLVLPLEQIKQLLLMLEKH</sequence>
<dbReference type="GO" id="GO:0005737">
    <property type="term" value="C:cytoplasm"/>
    <property type="evidence" value="ECO:0007669"/>
    <property type="project" value="InterPro"/>
</dbReference>
<keyword evidence="1 4" id="KW-0378">Hydrolase</keyword>
<accession>A0A6N9HL93</accession>
<dbReference type="EC" id="3.1.1.61" evidence="2"/>
<dbReference type="CDD" id="cd16433">
    <property type="entry name" value="CheB"/>
    <property type="match status" value="1"/>
</dbReference>
<dbReference type="EMBL" id="WWCJ01000015">
    <property type="protein sequence ID" value="MYN04270.1"/>
    <property type="molecule type" value="Genomic_DNA"/>
</dbReference>
<keyword evidence="7" id="KW-1185">Reference proteome</keyword>
<dbReference type="InterPro" id="IPR035909">
    <property type="entry name" value="CheB_C"/>
</dbReference>
<evidence type="ECO:0000259" key="5">
    <source>
        <dbReference type="PROSITE" id="PS50122"/>
    </source>
</evidence>
<dbReference type="GO" id="GO:0000156">
    <property type="term" value="F:phosphorelay response regulator activity"/>
    <property type="evidence" value="ECO:0007669"/>
    <property type="project" value="InterPro"/>
</dbReference>
<reference evidence="6 7" key="1">
    <citation type="submission" date="2019-12" db="EMBL/GenBank/DDBJ databases">
        <title>Novel species isolated from a subtropical stream in China.</title>
        <authorList>
            <person name="Lu H."/>
        </authorList>
    </citation>
    <scope>NUCLEOTIDE SEQUENCE [LARGE SCALE GENOMIC DNA]</scope>
    <source>
        <strain evidence="6 7">DS3</strain>
    </source>
</reference>
<evidence type="ECO:0000256" key="2">
    <source>
        <dbReference type="ARBA" id="ARBA00039140"/>
    </source>
</evidence>
<comment type="caution">
    <text evidence="6">The sequence shown here is derived from an EMBL/GenBank/DDBJ whole genome shotgun (WGS) entry which is preliminary data.</text>
</comment>
<keyword evidence="4" id="KW-0145">Chemotaxis</keyword>
<protein>
    <recommendedName>
        <fullName evidence="2">protein-glutamate methylesterase</fullName>
        <ecNumber evidence="2">3.1.1.61</ecNumber>
    </recommendedName>
</protein>
<organism evidence="6 7">
    <name type="scientific">Pseudoduganella guangdongensis</name>
    <dbReference type="NCBI Taxonomy" id="2692179"/>
    <lineage>
        <taxon>Bacteria</taxon>
        <taxon>Pseudomonadati</taxon>
        <taxon>Pseudomonadota</taxon>
        <taxon>Betaproteobacteria</taxon>
        <taxon>Burkholderiales</taxon>
        <taxon>Oxalobacteraceae</taxon>
        <taxon>Telluria group</taxon>
        <taxon>Pseudoduganella</taxon>
    </lineage>
</organism>
<dbReference type="Proteomes" id="UP000448575">
    <property type="component" value="Unassembled WGS sequence"/>
</dbReference>
<dbReference type="Pfam" id="PF01339">
    <property type="entry name" value="CheB_methylest"/>
    <property type="match status" value="1"/>
</dbReference>
<evidence type="ECO:0000256" key="4">
    <source>
        <dbReference type="PROSITE-ProRule" id="PRU00050"/>
    </source>
</evidence>
<feature type="domain" description="CheB-type methylesterase" evidence="5">
    <location>
        <begin position="13"/>
        <end position="197"/>
    </location>
</feature>
<evidence type="ECO:0000313" key="7">
    <source>
        <dbReference type="Proteomes" id="UP000448575"/>
    </source>
</evidence>
<dbReference type="AlphaFoldDB" id="A0A6N9HL93"/>
<feature type="active site" evidence="4">
    <location>
        <position position="52"/>
    </location>
</feature>
<feature type="active site" evidence="4">
    <location>
        <position position="25"/>
    </location>
</feature>
<evidence type="ECO:0000256" key="1">
    <source>
        <dbReference type="ARBA" id="ARBA00022801"/>
    </source>
</evidence>